<evidence type="ECO:0000313" key="4">
    <source>
        <dbReference type="Proteomes" id="UP001176806"/>
    </source>
</evidence>
<keyword evidence="4" id="KW-1185">Reference proteome</keyword>
<feature type="domain" description="SCP" evidence="2">
    <location>
        <begin position="38"/>
        <end position="163"/>
    </location>
</feature>
<name>A0ABT8WQV1_9FLAO</name>
<gene>
    <name evidence="3" type="ORF">Q4Q40_15265</name>
</gene>
<feature type="chain" id="PRO_5047296272" evidence="1">
    <location>
        <begin position="22"/>
        <end position="767"/>
    </location>
</feature>
<organism evidence="3 4">
    <name type="scientific">Flavivirga jejuensis</name>
    <dbReference type="NCBI Taxonomy" id="870487"/>
    <lineage>
        <taxon>Bacteria</taxon>
        <taxon>Pseudomonadati</taxon>
        <taxon>Bacteroidota</taxon>
        <taxon>Flavobacteriia</taxon>
        <taxon>Flavobacteriales</taxon>
        <taxon>Flavobacteriaceae</taxon>
        <taxon>Flavivirga</taxon>
    </lineage>
</organism>
<proteinExistence type="predicted"/>
<evidence type="ECO:0000256" key="1">
    <source>
        <dbReference type="SAM" id="SignalP"/>
    </source>
</evidence>
<sequence length="767" mass="89364">MKKQKLFGVLIFMLFFSFLNAQKSDFNHEKLSDLLAAHVNNLRIKLGKLPLKRDADLAKAAKLQSDYIAEINSLTHVQVGTKFIRVKDRVSHFSRQFSTVGENILYTKPVRLSLNSKALEKLAFDMFRSWKNSPGHYANMILDDYKYGDFGFTYNSKSKRIFAAQVFGKKGVIISGQLSENAFGIKKSDNSCKYFMADKGNSMVNMGNAITIEFGGIYLKFHSKEIVEEIIENPNDGIAIDLVEREQLVCYGDNKLDVSPIYDGVMLSPVYRDSLLPHNLAENKKRFVTFLGVIPEHMRGKDLSPNLILIKDGKKCSYNVPTSIPSKRYDLRHIEPLIKKPEVTLKLKGVNGIRDIIFDFKTGRKTPVEEPEINLDSKKLFAIDIKSFTSIDGNTNTNSILHTERARFIKNLLKNKITNEVPFDIQAKENWELCQYQIELLGLEEHLGDDKEEIKQYIKNNLDPFWENSLNLQRKSKAILYEYGEWLETDPNFLFYNLTDALLTKNYDLANRVLFEMYNREENDVFFNEEFIIDKLFDKKELVQNVSALLLKEVNNYNLDNVVLFVRNWLSQPEQLSLEAQQNLLNLYAITSRQLLWSWDSSLEDFSKVMHPKKVELLFEKYKSEETVNPLFLNFHMASIEYYGQINFSPKIHESFEFITDYFREVSSTIQDDIDLCLFFNKWSAYYLTVELLMYRFNDKTLNEEASFLLAKTYVLENSESGLEELLDVHKLAIKFNRKKWCEWIDKDFQNLRYEGVKNLYCKACNN</sequence>
<protein>
    <submittedName>
        <fullName evidence="3">CAP domain-containing protein</fullName>
    </submittedName>
</protein>
<evidence type="ECO:0000259" key="2">
    <source>
        <dbReference type="Pfam" id="PF00188"/>
    </source>
</evidence>
<dbReference type="EMBL" id="JAUOEL010000005">
    <property type="protein sequence ID" value="MDO5975553.1"/>
    <property type="molecule type" value="Genomic_DNA"/>
</dbReference>
<evidence type="ECO:0000313" key="3">
    <source>
        <dbReference type="EMBL" id="MDO5975553.1"/>
    </source>
</evidence>
<comment type="caution">
    <text evidence="3">The sequence shown here is derived from an EMBL/GenBank/DDBJ whole genome shotgun (WGS) entry which is preliminary data.</text>
</comment>
<dbReference type="InterPro" id="IPR035940">
    <property type="entry name" value="CAP_sf"/>
</dbReference>
<accession>A0ABT8WQV1</accession>
<feature type="signal peptide" evidence="1">
    <location>
        <begin position="1"/>
        <end position="21"/>
    </location>
</feature>
<keyword evidence="1" id="KW-0732">Signal</keyword>
<reference evidence="3" key="1">
    <citation type="submission" date="2023-07" db="EMBL/GenBank/DDBJ databases">
        <title>Two novel species in the genus Flavivirga.</title>
        <authorList>
            <person name="Kwon K."/>
        </authorList>
    </citation>
    <scope>NUCLEOTIDE SEQUENCE</scope>
    <source>
        <strain evidence="3">KACC 14158</strain>
    </source>
</reference>
<dbReference type="SUPFAM" id="SSF55797">
    <property type="entry name" value="PR-1-like"/>
    <property type="match status" value="1"/>
</dbReference>
<dbReference type="Gene3D" id="3.40.33.10">
    <property type="entry name" value="CAP"/>
    <property type="match status" value="1"/>
</dbReference>
<dbReference type="PANTHER" id="PTHR31157:SF1">
    <property type="entry name" value="SCP DOMAIN-CONTAINING PROTEIN"/>
    <property type="match status" value="1"/>
</dbReference>
<dbReference type="PANTHER" id="PTHR31157">
    <property type="entry name" value="SCP DOMAIN-CONTAINING PROTEIN"/>
    <property type="match status" value="1"/>
</dbReference>
<dbReference type="RefSeq" id="WP_303302764.1">
    <property type="nucleotide sequence ID" value="NZ_BAABDA010000050.1"/>
</dbReference>
<dbReference type="Pfam" id="PF00188">
    <property type="entry name" value="CAP"/>
    <property type="match status" value="1"/>
</dbReference>
<dbReference type="Proteomes" id="UP001176806">
    <property type="component" value="Unassembled WGS sequence"/>
</dbReference>
<dbReference type="InterPro" id="IPR014044">
    <property type="entry name" value="CAP_dom"/>
</dbReference>
<dbReference type="CDD" id="cd05379">
    <property type="entry name" value="CAP_bacterial"/>
    <property type="match status" value="1"/>
</dbReference>